<dbReference type="RefSeq" id="XP_029285910.1">
    <property type="nucleotide sequence ID" value="XM_029430050.1"/>
</dbReference>
<accession>A0A6J2PKL0</accession>
<dbReference type="Proteomes" id="UP000504630">
    <property type="component" value="Chromosome 4"/>
</dbReference>
<evidence type="ECO:0000313" key="2">
    <source>
        <dbReference type="RefSeq" id="XP_029285908.1"/>
    </source>
</evidence>
<keyword evidence="1" id="KW-1185">Reference proteome</keyword>
<dbReference type="InterPro" id="IPR032567">
    <property type="entry name" value="RTL1-rel"/>
</dbReference>
<evidence type="ECO:0000313" key="4">
    <source>
        <dbReference type="RefSeq" id="XP_029285910.1"/>
    </source>
</evidence>
<dbReference type="PANTHER" id="PTHR15503">
    <property type="entry name" value="LDOC1 RELATED"/>
    <property type="match status" value="1"/>
</dbReference>
<evidence type="ECO:0000313" key="1">
    <source>
        <dbReference type="Proteomes" id="UP000504630"/>
    </source>
</evidence>
<dbReference type="RefSeq" id="XP_029285909.1">
    <property type="nucleotide sequence ID" value="XM_029430049.1"/>
</dbReference>
<evidence type="ECO:0000313" key="3">
    <source>
        <dbReference type="RefSeq" id="XP_029285909.1"/>
    </source>
</evidence>
<reference evidence="2 3" key="1">
    <citation type="submission" date="2025-04" db="UniProtKB">
        <authorList>
            <consortium name="RefSeq"/>
        </authorList>
    </citation>
    <scope>IDENTIFICATION</scope>
</reference>
<name>A0A6J2PKL0_COTGO</name>
<dbReference type="RefSeq" id="XP_029285908.1">
    <property type="nucleotide sequence ID" value="XM_029430048.1"/>
</dbReference>
<proteinExistence type="predicted"/>
<sequence>MDPADSAPSQTAPPTPVEMIRHEQQLIFITEAMQAMSLRNERSFASLRDYITNFSTTARSSDTTAASRSPVHTSPASDAYLHLSAILVFLVCVGIPRAVFCFFELQPFAFPTEIPLLTRAKDWGTAEWEKGSPACFSVQLFTEELRKVFDHVTPGREVAPGLLDLKQGVRAVSDYSIEFCTMAAESSWNSASLLDAFYHGLSDRIKDELAAQDCPTDLDKLVALASRYLLLPLFSLSAPETKAMERYVNDSLAAGIIRPSSSPAGAGFLCGTEGQDPASVHRLQRTQ</sequence>
<dbReference type="KEGG" id="cgob:115007262"/>
<dbReference type="PANTHER" id="PTHR15503:SF36">
    <property type="entry name" value="RETROTRANSPOSON GAG-LIKE PROTEIN 5"/>
    <property type="match status" value="1"/>
</dbReference>
<dbReference type="GeneID" id="115007262"/>
<protein>
    <submittedName>
        <fullName evidence="2 3">Uncharacterized protein LOC115007262</fullName>
    </submittedName>
</protein>
<dbReference type="OrthoDB" id="8951048at2759"/>
<dbReference type="AlphaFoldDB" id="A0A6J2PKL0"/>
<organism evidence="1 3">
    <name type="scientific">Cottoperca gobio</name>
    <name type="common">Frogmouth</name>
    <name type="synonym">Aphritis gobio</name>
    <dbReference type="NCBI Taxonomy" id="56716"/>
    <lineage>
        <taxon>Eukaryota</taxon>
        <taxon>Metazoa</taxon>
        <taxon>Chordata</taxon>
        <taxon>Craniata</taxon>
        <taxon>Vertebrata</taxon>
        <taxon>Euteleostomi</taxon>
        <taxon>Actinopterygii</taxon>
        <taxon>Neopterygii</taxon>
        <taxon>Teleostei</taxon>
        <taxon>Neoteleostei</taxon>
        <taxon>Acanthomorphata</taxon>
        <taxon>Eupercaria</taxon>
        <taxon>Perciformes</taxon>
        <taxon>Notothenioidei</taxon>
        <taxon>Bovichtidae</taxon>
        <taxon>Cottoperca</taxon>
    </lineage>
</organism>
<gene>
    <name evidence="2 3 4" type="primary">LOC115007262</name>
</gene>